<keyword evidence="1" id="KW-0732">Signal</keyword>
<dbReference type="RefSeq" id="WP_117742552.1">
    <property type="nucleotide sequence ID" value="NZ_QSSV01000031.1"/>
</dbReference>
<evidence type="ECO:0000313" key="2">
    <source>
        <dbReference type="EMBL" id="RGM09595.1"/>
    </source>
</evidence>
<dbReference type="PROSITE" id="PS51257">
    <property type="entry name" value="PROKAR_LIPOPROTEIN"/>
    <property type="match status" value="1"/>
</dbReference>
<dbReference type="Pfam" id="PF17170">
    <property type="entry name" value="DUF5128"/>
    <property type="match status" value="1"/>
</dbReference>
<accession>A0A3E4UJC7</accession>
<name>A0A3E4UJC7_BACSE</name>
<feature type="chain" id="PRO_5017813229" evidence="1">
    <location>
        <begin position="20"/>
        <end position="344"/>
    </location>
</feature>
<feature type="signal peptide" evidence="1">
    <location>
        <begin position="1"/>
        <end position="19"/>
    </location>
</feature>
<dbReference type="Gene3D" id="2.120.10.30">
    <property type="entry name" value="TolB, C-terminal domain"/>
    <property type="match status" value="1"/>
</dbReference>
<evidence type="ECO:0000256" key="1">
    <source>
        <dbReference type="SAM" id="SignalP"/>
    </source>
</evidence>
<sequence>MRVCKVLNMLLFAVLIISCTELKTTSKWEPNLQNEAVDSIGYSLFVDSIEYVYLETNDSCLIRSITDMAVNNNRLFVFDEPQQTIWVFNREGKYINKICKKGSGPGEYSQIYQFEYDQRNNQIVILSSWERKLLFYTPDGDYLNTIELNLKMKDFKICPQGGFILSNSGIDKTTAGIYYVNAQGKEEKLLVGRQNNHLVYITPLWELCSYGDVICFMAPNFNNAVYHYENQQLSLEYPFRMKPDLKHDYKETVSLQRFEDFIRTFYLEGEKWIYAGYWSSVDDTRAFLYSKEKGEYWIGKFMVNDLDDKGTGTTTSFSDNNMFVTYMNNDNPDENPVIGILHLK</sequence>
<dbReference type="SUPFAM" id="SSF63825">
    <property type="entry name" value="YWTD domain"/>
    <property type="match status" value="1"/>
</dbReference>
<dbReference type="AlphaFoldDB" id="A0A3E4UJC7"/>
<reference evidence="2 3" key="1">
    <citation type="submission" date="2018-08" db="EMBL/GenBank/DDBJ databases">
        <title>A genome reference for cultivated species of the human gut microbiota.</title>
        <authorList>
            <person name="Zou Y."/>
            <person name="Xue W."/>
            <person name="Luo G."/>
        </authorList>
    </citation>
    <scope>NUCLEOTIDE SEQUENCE [LARGE SCALE GENOMIC DNA]</scope>
    <source>
        <strain evidence="2 3">TF03-6</strain>
    </source>
</reference>
<gene>
    <name evidence="2" type="ORF">DXC34_17065</name>
</gene>
<dbReference type="EMBL" id="QSSV01000031">
    <property type="protein sequence ID" value="RGM09595.1"/>
    <property type="molecule type" value="Genomic_DNA"/>
</dbReference>
<comment type="caution">
    <text evidence="2">The sequence shown here is derived from an EMBL/GenBank/DDBJ whole genome shotgun (WGS) entry which is preliminary data.</text>
</comment>
<proteinExistence type="predicted"/>
<organism evidence="2 3">
    <name type="scientific">Bacteroides stercoris</name>
    <dbReference type="NCBI Taxonomy" id="46506"/>
    <lineage>
        <taxon>Bacteria</taxon>
        <taxon>Pseudomonadati</taxon>
        <taxon>Bacteroidota</taxon>
        <taxon>Bacteroidia</taxon>
        <taxon>Bacteroidales</taxon>
        <taxon>Bacteroidaceae</taxon>
        <taxon>Bacteroides</taxon>
    </lineage>
</organism>
<dbReference type="Proteomes" id="UP000261223">
    <property type="component" value="Unassembled WGS sequence"/>
</dbReference>
<protein>
    <submittedName>
        <fullName evidence="2">6-bladed beta-propeller</fullName>
    </submittedName>
</protein>
<dbReference type="InterPro" id="IPR011042">
    <property type="entry name" value="6-blade_b-propeller_TolB-like"/>
</dbReference>
<evidence type="ECO:0000313" key="3">
    <source>
        <dbReference type="Proteomes" id="UP000261223"/>
    </source>
</evidence>